<evidence type="ECO:0000256" key="3">
    <source>
        <dbReference type="ARBA" id="ARBA00022741"/>
    </source>
</evidence>
<evidence type="ECO:0000256" key="6">
    <source>
        <dbReference type="PROSITE-ProRule" id="PRU10141"/>
    </source>
</evidence>
<dbReference type="SMART" id="SM00220">
    <property type="entry name" value="S_TKc"/>
    <property type="match status" value="1"/>
</dbReference>
<keyword evidence="3 6" id="KW-0547">Nucleotide-binding</keyword>
<dbReference type="PROSITE" id="PS50011">
    <property type="entry name" value="PROTEIN_KINASE_DOM"/>
    <property type="match status" value="1"/>
</dbReference>
<sequence length="354" mass="39271">AGLWATIVLCEGDLEIPEGTILGDHHVVEAFLGEGGFGVVTKCRNTKNNQTVAIKVNKGNPKIQQQAKLEIFILEQLRRLDPDRCNIVEWNGYFLDGERICLNFELLDQSLWDYIGDRNNQGLPIRELSPILHQLANALFHLGSVGIVHADLKSGNIMVVNRHESPVKVKVIDFGLAHPASALIPGHRLGTVGYCAPEVMLGIPCDEAIDMWALGLVAVELATGVPLYPGEDNYDVLRFITETQEQFQYETDYQSKETRYIKLKCLDDLEKLMKVRQGPENGQQLLVRLIKQMLALDANQRITPSEVLKHPFFNTGLSGRAPCTDMNSTGGENLVLSQQPSNWEISSSQISSAG</sequence>
<reference evidence="9" key="2">
    <citation type="submission" date="2025-08" db="UniProtKB">
        <authorList>
            <consortium name="Ensembl"/>
        </authorList>
    </citation>
    <scope>IDENTIFICATION</scope>
</reference>
<dbReference type="PANTHER" id="PTHR24058:SF17">
    <property type="entry name" value="HOMEODOMAIN INTERACTING PROTEIN KINASE, ISOFORM D"/>
    <property type="match status" value="1"/>
</dbReference>
<proteinExistence type="inferred from homology"/>
<dbReference type="InterPro" id="IPR008271">
    <property type="entry name" value="Ser/Thr_kinase_AS"/>
</dbReference>
<feature type="domain" description="Protein kinase" evidence="8">
    <location>
        <begin position="26"/>
        <end position="313"/>
    </location>
</feature>
<dbReference type="AlphaFoldDB" id="A0A3P9CPL6"/>
<dbReference type="Ensembl" id="ENSMZET00005025076.1">
    <property type="protein sequence ID" value="ENSMZEP00005024280.1"/>
    <property type="gene ID" value="ENSMZEG00005018155.1"/>
</dbReference>
<dbReference type="GO" id="GO:0004713">
    <property type="term" value="F:protein tyrosine kinase activity"/>
    <property type="evidence" value="ECO:0007669"/>
    <property type="project" value="TreeGrafter"/>
</dbReference>
<dbReference type="Gene3D" id="1.10.510.10">
    <property type="entry name" value="Transferase(Phosphotransferase) domain 1"/>
    <property type="match status" value="1"/>
</dbReference>
<evidence type="ECO:0000313" key="9">
    <source>
        <dbReference type="Ensembl" id="ENSMZEP00005024280.1"/>
    </source>
</evidence>
<comment type="similarity">
    <text evidence="7">Belongs to the protein kinase superfamily.</text>
</comment>
<dbReference type="GO" id="GO:0005634">
    <property type="term" value="C:nucleus"/>
    <property type="evidence" value="ECO:0007669"/>
    <property type="project" value="TreeGrafter"/>
</dbReference>
<dbReference type="Pfam" id="PF00069">
    <property type="entry name" value="Pkinase"/>
    <property type="match status" value="1"/>
</dbReference>
<evidence type="ECO:0000256" key="1">
    <source>
        <dbReference type="ARBA" id="ARBA00022527"/>
    </source>
</evidence>
<dbReference type="PROSITE" id="PS00107">
    <property type="entry name" value="PROTEIN_KINASE_ATP"/>
    <property type="match status" value="1"/>
</dbReference>
<dbReference type="GO" id="GO:0005524">
    <property type="term" value="F:ATP binding"/>
    <property type="evidence" value="ECO:0007669"/>
    <property type="project" value="UniProtKB-UniRule"/>
</dbReference>
<keyword evidence="5 6" id="KW-0067">ATP-binding</keyword>
<reference evidence="9" key="3">
    <citation type="submission" date="2025-09" db="UniProtKB">
        <authorList>
            <consortium name="Ensembl"/>
        </authorList>
    </citation>
    <scope>IDENTIFICATION</scope>
</reference>
<dbReference type="InterPro" id="IPR011009">
    <property type="entry name" value="Kinase-like_dom_sf"/>
</dbReference>
<dbReference type="InterPro" id="IPR017441">
    <property type="entry name" value="Protein_kinase_ATP_BS"/>
</dbReference>
<evidence type="ECO:0000259" key="8">
    <source>
        <dbReference type="PROSITE" id="PS50011"/>
    </source>
</evidence>
<keyword evidence="10" id="KW-1185">Reference proteome</keyword>
<dbReference type="SUPFAM" id="SSF56112">
    <property type="entry name" value="Protein kinase-like (PK-like)"/>
    <property type="match status" value="1"/>
</dbReference>
<evidence type="ECO:0000256" key="2">
    <source>
        <dbReference type="ARBA" id="ARBA00022679"/>
    </source>
</evidence>
<reference evidence="9 10" key="1">
    <citation type="journal article" date="2014" name="Nature">
        <title>The genomic substrate for adaptive radiation in African cichlid fish.</title>
        <authorList>
            <person name="Brawand D."/>
            <person name="Wagner C.E."/>
            <person name="Li Y.I."/>
            <person name="Malinsky M."/>
            <person name="Keller I."/>
            <person name="Fan S."/>
            <person name="Simakov O."/>
            <person name="Ng A.Y."/>
            <person name="Lim Z.W."/>
            <person name="Bezault E."/>
            <person name="Turner-Maier J."/>
            <person name="Johnson J."/>
            <person name="Alcazar R."/>
            <person name="Noh H.J."/>
            <person name="Russell P."/>
            <person name="Aken B."/>
            <person name="Alfoldi J."/>
            <person name="Amemiya C."/>
            <person name="Azzouzi N."/>
            <person name="Baroiller J.F."/>
            <person name="Barloy-Hubler F."/>
            <person name="Berlin A."/>
            <person name="Bloomquist R."/>
            <person name="Carleton K.L."/>
            <person name="Conte M.A."/>
            <person name="D'Cotta H."/>
            <person name="Eshel O."/>
            <person name="Gaffney L."/>
            <person name="Galibert F."/>
            <person name="Gante H.F."/>
            <person name="Gnerre S."/>
            <person name="Greuter L."/>
            <person name="Guyon R."/>
            <person name="Haddad N.S."/>
            <person name="Haerty W."/>
            <person name="Harris R.M."/>
            <person name="Hofmann H.A."/>
            <person name="Hourlier T."/>
            <person name="Hulata G."/>
            <person name="Jaffe D.B."/>
            <person name="Lara M."/>
            <person name="Lee A.P."/>
            <person name="MacCallum I."/>
            <person name="Mwaiko S."/>
            <person name="Nikaido M."/>
            <person name="Nishihara H."/>
            <person name="Ozouf-Costaz C."/>
            <person name="Penman D.J."/>
            <person name="Przybylski D."/>
            <person name="Rakotomanga M."/>
            <person name="Renn S.C.P."/>
            <person name="Ribeiro F.J."/>
            <person name="Ron M."/>
            <person name="Salzburger W."/>
            <person name="Sanchez-Pulido L."/>
            <person name="Santos M.E."/>
            <person name="Searle S."/>
            <person name="Sharpe T."/>
            <person name="Swofford R."/>
            <person name="Tan F.J."/>
            <person name="Williams L."/>
            <person name="Young S."/>
            <person name="Yin S."/>
            <person name="Okada N."/>
            <person name="Kocher T.D."/>
            <person name="Miska E.A."/>
            <person name="Lander E.S."/>
            <person name="Venkatesh B."/>
            <person name="Fernald R.D."/>
            <person name="Meyer A."/>
            <person name="Ponting C.P."/>
            <person name="Streelman J.T."/>
            <person name="Lindblad-Toh K."/>
            <person name="Seehausen O."/>
            <person name="Di Palma F."/>
        </authorList>
    </citation>
    <scope>NUCLEOTIDE SEQUENCE</scope>
</reference>
<accession>A0A3P9CPL6</accession>
<keyword evidence="1 7" id="KW-0723">Serine/threonine-protein kinase</keyword>
<dbReference type="PROSITE" id="PS00108">
    <property type="entry name" value="PROTEIN_KINASE_ST"/>
    <property type="match status" value="1"/>
</dbReference>
<evidence type="ECO:0000313" key="10">
    <source>
        <dbReference type="Proteomes" id="UP000265160"/>
    </source>
</evidence>
<dbReference type="GO" id="GO:0005737">
    <property type="term" value="C:cytoplasm"/>
    <property type="evidence" value="ECO:0007669"/>
    <property type="project" value="TreeGrafter"/>
</dbReference>
<dbReference type="InterPro" id="IPR000719">
    <property type="entry name" value="Prot_kinase_dom"/>
</dbReference>
<keyword evidence="4" id="KW-0418">Kinase</keyword>
<evidence type="ECO:0000256" key="7">
    <source>
        <dbReference type="RuleBase" id="RU000304"/>
    </source>
</evidence>
<evidence type="ECO:0000256" key="4">
    <source>
        <dbReference type="ARBA" id="ARBA00022777"/>
    </source>
</evidence>
<protein>
    <recommendedName>
        <fullName evidence="8">Protein kinase domain-containing protein</fullName>
    </recommendedName>
</protein>
<dbReference type="GO" id="GO:0004674">
    <property type="term" value="F:protein serine/threonine kinase activity"/>
    <property type="evidence" value="ECO:0007669"/>
    <property type="project" value="UniProtKB-KW"/>
</dbReference>
<dbReference type="Gene3D" id="3.30.200.20">
    <property type="entry name" value="Phosphorylase Kinase, domain 1"/>
    <property type="match status" value="1"/>
</dbReference>
<keyword evidence="2" id="KW-0808">Transferase</keyword>
<organism evidence="9 10">
    <name type="scientific">Maylandia zebra</name>
    <name type="common">zebra mbuna</name>
    <dbReference type="NCBI Taxonomy" id="106582"/>
    <lineage>
        <taxon>Eukaryota</taxon>
        <taxon>Metazoa</taxon>
        <taxon>Chordata</taxon>
        <taxon>Craniata</taxon>
        <taxon>Vertebrata</taxon>
        <taxon>Euteleostomi</taxon>
        <taxon>Actinopterygii</taxon>
        <taxon>Neopterygii</taxon>
        <taxon>Teleostei</taxon>
        <taxon>Neoteleostei</taxon>
        <taxon>Acanthomorphata</taxon>
        <taxon>Ovalentaria</taxon>
        <taxon>Cichlomorphae</taxon>
        <taxon>Cichliformes</taxon>
        <taxon>Cichlidae</taxon>
        <taxon>African cichlids</taxon>
        <taxon>Pseudocrenilabrinae</taxon>
        <taxon>Haplochromini</taxon>
        <taxon>Maylandia</taxon>
        <taxon>Maylandia zebra complex</taxon>
    </lineage>
</organism>
<dbReference type="InterPro" id="IPR050494">
    <property type="entry name" value="Ser_Thr_dual-spec_kinase"/>
</dbReference>
<evidence type="ECO:0000256" key="5">
    <source>
        <dbReference type="ARBA" id="ARBA00022840"/>
    </source>
</evidence>
<feature type="binding site" evidence="6">
    <location>
        <position position="55"/>
    </location>
    <ligand>
        <name>ATP</name>
        <dbReference type="ChEBI" id="CHEBI:30616"/>
    </ligand>
</feature>
<dbReference type="Proteomes" id="UP000265160">
    <property type="component" value="LG13"/>
</dbReference>
<name>A0A3P9CPL6_9CICH</name>
<dbReference type="PANTHER" id="PTHR24058">
    <property type="entry name" value="DUAL SPECIFICITY PROTEIN KINASE"/>
    <property type="match status" value="1"/>
</dbReference>
<dbReference type="GeneTree" id="ENSGT00940000157742"/>